<feature type="domain" description="Water stress and hypersensitive response" evidence="2">
    <location>
        <begin position="39"/>
        <end position="158"/>
    </location>
</feature>
<dbReference type="Gene3D" id="2.60.40.1820">
    <property type="match status" value="1"/>
</dbReference>
<dbReference type="PANTHER" id="PTHR31459:SF2">
    <property type="entry name" value="OS03G0843300 PROTEIN"/>
    <property type="match status" value="1"/>
</dbReference>
<comment type="similarity">
    <text evidence="1">Belongs to the LEA type 2 family.</text>
</comment>
<name>A0A1H2L6F4_9PSED</name>
<dbReference type="AlphaFoldDB" id="A0A1H2L6F4"/>
<dbReference type="EMBL" id="LT629797">
    <property type="protein sequence ID" value="SDU76305.1"/>
    <property type="molecule type" value="Genomic_DNA"/>
</dbReference>
<dbReference type="Pfam" id="PF03168">
    <property type="entry name" value="LEA_2"/>
    <property type="match status" value="1"/>
</dbReference>
<dbReference type="InterPro" id="IPR013990">
    <property type="entry name" value="WHy-dom"/>
</dbReference>
<dbReference type="PANTHER" id="PTHR31459">
    <property type="match status" value="1"/>
</dbReference>
<dbReference type="InterPro" id="IPR045043">
    <property type="entry name" value="Lea14-like"/>
</dbReference>
<evidence type="ECO:0000313" key="4">
    <source>
        <dbReference type="Proteomes" id="UP000198675"/>
    </source>
</evidence>
<evidence type="ECO:0000259" key="2">
    <source>
        <dbReference type="SMART" id="SM00769"/>
    </source>
</evidence>
<dbReference type="InterPro" id="IPR004864">
    <property type="entry name" value="LEA_2"/>
</dbReference>
<evidence type="ECO:0000256" key="1">
    <source>
        <dbReference type="ARBA" id="ARBA00005960"/>
    </source>
</evidence>
<keyword evidence="4" id="KW-1185">Reference proteome</keyword>
<dbReference type="GO" id="GO:0009269">
    <property type="term" value="P:response to desiccation"/>
    <property type="evidence" value="ECO:0007669"/>
    <property type="project" value="InterPro"/>
</dbReference>
<accession>A0A1H2L6F4</accession>
<gene>
    <name evidence="3" type="ORF">SAMN05216363_0284</name>
</gene>
<dbReference type="RefSeq" id="WP_026088655.1">
    <property type="nucleotide sequence ID" value="NZ_LT629797.1"/>
</dbReference>
<proteinExistence type="inferred from homology"/>
<protein>
    <submittedName>
        <fullName evidence="3">LEA14-like dessication related protein</fullName>
    </submittedName>
</protein>
<organism evidence="3 4">
    <name type="scientific">Pseudomonas sihuiensis</name>
    <dbReference type="NCBI Taxonomy" id="1274359"/>
    <lineage>
        <taxon>Bacteria</taxon>
        <taxon>Pseudomonadati</taxon>
        <taxon>Pseudomonadota</taxon>
        <taxon>Gammaproteobacteria</taxon>
        <taxon>Pseudomonadales</taxon>
        <taxon>Pseudomonadaceae</taxon>
        <taxon>Pseudomonas</taxon>
    </lineage>
</organism>
<dbReference type="SMART" id="SM00769">
    <property type="entry name" value="WHy"/>
    <property type="match status" value="1"/>
</dbReference>
<dbReference type="GeneID" id="83640655"/>
<evidence type="ECO:0000313" key="3">
    <source>
        <dbReference type="EMBL" id="SDU76305.1"/>
    </source>
</evidence>
<dbReference type="SUPFAM" id="SSF117070">
    <property type="entry name" value="LEA14-like"/>
    <property type="match status" value="1"/>
</dbReference>
<dbReference type="Proteomes" id="UP000198675">
    <property type="component" value="Chromosome I"/>
</dbReference>
<sequence>MFSQAQMIRIISLLMFFGLLSGLPGCSTWMTGGFKDPDVQLIKVDVVKARLLEQEFRLRFRIDNPNGVSLPVRGLDYNVHLNGIQLAEGYSNEWFTVPAHGHHTFEVPVRTNLWRHVRQIVKALEKPDVPIRYSLKGEVKTGMLFGRSVHMSRNGEIIPGDFIPE</sequence>
<reference evidence="4" key="1">
    <citation type="submission" date="2016-10" db="EMBL/GenBank/DDBJ databases">
        <authorList>
            <person name="Varghese N."/>
            <person name="Submissions S."/>
        </authorList>
    </citation>
    <scope>NUCLEOTIDE SEQUENCE [LARGE SCALE GENOMIC DNA]</scope>
    <source>
        <strain evidence="4">KCTC 32246</strain>
    </source>
</reference>